<protein>
    <submittedName>
        <fullName evidence="3">Pollen-specific leucine-rich repeat extensin-like protein 1</fullName>
    </submittedName>
</protein>
<feature type="region of interest" description="Disordered" evidence="1">
    <location>
        <begin position="8"/>
        <end position="60"/>
    </location>
</feature>
<dbReference type="AlphaFoldDB" id="A0A6P8DKL7"/>
<dbReference type="PANTHER" id="PTHR32108:SF9">
    <property type="entry name" value="REVERSE TRANSCRIPTASE RNASE H-LIKE DOMAIN-CONTAINING PROTEIN"/>
    <property type="match status" value="1"/>
</dbReference>
<keyword evidence="2" id="KW-1185">Reference proteome</keyword>
<dbReference type="RefSeq" id="XP_031392203.1">
    <property type="nucleotide sequence ID" value="XM_031536343.1"/>
</dbReference>
<proteinExistence type="predicted"/>
<organism evidence="2 3">
    <name type="scientific">Punica granatum</name>
    <name type="common">Pomegranate</name>
    <dbReference type="NCBI Taxonomy" id="22663"/>
    <lineage>
        <taxon>Eukaryota</taxon>
        <taxon>Viridiplantae</taxon>
        <taxon>Streptophyta</taxon>
        <taxon>Embryophyta</taxon>
        <taxon>Tracheophyta</taxon>
        <taxon>Spermatophyta</taxon>
        <taxon>Magnoliopsida</taxon>
        <taxon>eudicotyledons</taxon>
        <taxon>Gunneridae</taxon>
        <taxon>Pentapetalae</taxon>
        <taxon>rosids</taxon>
        <taxon>malvids</taxon>
        <taxon>Myrtales</taxon>
        <taxon>Lythraceae</taxon>
        <taxon>Punica</taxon>
    </lineage>
</organism>
<feature type="region of interest" description="Disordered" evidence="1">
    <location>
        <begin position="295"/>
        <end position="330"/>
    </location>
</feature>
<gene>
    <name evidence="3" type="primary">LOC116204264</name>
</gene>
<dbReference type="GeneID" id="116204264"/>
<evidence type="ECO:0000313" key="3">
    <source>
        <dbReference type="RefSeq" id="XP_031392203.1"/>
    </source>
</evidence>
<dbReference type="PANTHER" id="PTHR32108">
    <property type="entry name" value="DNA-DIRECTED RNA POLYMERASE SUBUNIT ALPHA"/>
    <property type="match status" value="1"/>
</dbReference>
<feature type="compositionally biased region" description="Polar residues" evidence="1">
    <location>
        <begin position="250"/>
        <end position="261"/>
    </location>
</feature>
<evidence type="ECO:0000313" key="2">
    <source>
        <dbReference type="Proteomes" id="UP000515151"/>
    </source>
</evidence>
<feature type="region of interest" description="Disordered" evidence="1">
    <location>
        <begin position="238"/>
        <end position="268"/>
    </location>
</feature>
<evidence type="ECO:0000256" key="1">
    <source>
        <dbReference type="SAM" id="MobiDB-lite"/>
    </source>
</evidence>
<accession>A0A6P8DKL7</accession>
<sequence>MAELLALLRGPNRASLSSTPPPGQGPMTEPTPWIPPTQAPENMEAPPPPTLHTSMDHPVTGPYPPPPAPTAVSLPPVSIPAPAMAYTIPPPTVFPTSNAPAPTHFQATELPPFPSLQPHTGLSYQAPPPINTTFHELGTPTHAAQFASPTYFFPEADAEQERRLKRKEETIRALQANDAEDIPMWEDFSRKFIDQYRYCAETPPTLLELSTKEMARGQKFEDLIDAGKKLDMGIKLGKIEGPTGKEEQSSKNAATAPSPTGNKKGRDASVNAVNLGHQMPMPYQQQYPALPINYSAPPAHPPTRAPQPHGHNYTSTPHWASPNGPLALGAPLTAQQAPNLQPRQGGQARPRLQYPPLLVPQSQVYRQLLAAKEIRPVAPHPQFNPANQDQNLRCEYHMGAPGHTTNECYTLRGKLQEMIEKNRLSFNEVKPPNVQANPLPDHGSSSDAAIDLIGIYPRGKDNAEEEGLISP</sequence>
<name>A0A6P8DKL7_PUNGR</name>
<reference evidence="3" key="2">
    <citation type="submission" date="2025-08" db="UniProtKB">
        <authorList>
            <consortium name="RefSeq"/>
        </authorList>
    </citation>
    <scope>IDENTIFICATION</scope>
    <source>
        <tissue evidence="3">Leaf</tissue>
    </source>
</reference>
<reference evidence="2" key="1">
    <citation type="journal article" date="2020" name="Plant Biotechnol. J.">
        <title>The pomegranate (Punica granatum L.) draft genome dissects genetic divergence between soft- and hard-seeded cultivars.</title>
        <authorList>
            <person name="Luo X."/>
            <person name="Li H."/>
            <person name="Wu Z."/>
            <person name="Yao W."/>
            <person name="Zhao P."/>
            <person name="Cao D."/>
            <person name="Yu H."/>
            <person name="Li K."/>
            <person name="Poudel K."/>
            <person name="Zhao D."/>
            <person name="Zhang F."/>
            <person name="Xia X."/>
            <person name="Chen L."/>
            <person name="Wang Q."/>
            <person name="Jing D."/>
            <person name="Cao S."/>
        </authorList>
    </citation>
    <scope>NUCLEOTIDE SEQUENCE [LARGE SCALE GENOMIC DNA]</scope>
    <source>
        <strain evidence="2">cv. Tunisia</strain>
    </source>
</reference>
<dbReference type="Proteomes" id="UP000515151">
    <property type="component" value="Chromosome 4"/>
</dbReference>
<dbReference type="OrthoDB" id="1166206at2759"/>